<dbReference type="PANTHER" id="PTHR47365:SF2">
    <property type="entry name" value="KELCH-LIKE PROTEIN 23"/>
    <property type="match status" value="1"/>
</dbReference>
<reference evidence="1 2" key="1">
    <citation type="journal article" date="2018" name="Mol. Plant">
        <title>The genome of Artemisia annua provides insight into the evolution of Asteraceae family and artemisinin biosynthesis.</title>
        <authorList>
            <person name="Shen Q."/>
            <person name="Zhang L."/>
            <person name="Liao Z."/>
            <person name="Wang S."/>
            <person name="Yan T."/>
            <person name="Shi P."/>
            <person name="Liu M."/>
            <person name="Fu X."/>
            <person name="Pan Q."/>
            <person name="Wang Y."/>
            <person name="Lv Z."/>
            <person name="Lu X."/>
            <person name="Zhang F."/>
            <person name="Jiang W."/>
            <person name="Ma Y."/>
            <person name="Chen M."/>
            <person name="Hao X."/>
            <person name="Li L."/>
            <person name="Tang Y."/>
            <person name="Lv G."/>
            <person name="Zhou Y."/>
            <person name="Sun X."/>
            <person name="Brodelius P.E."/>
            <person name="Rose J.K.C."/>
            <person name="Tang K."/>
        </authorList>
    </citation>
    <scope>NUCLEOTIDE SEQUENCE [LARGE SCALE GENOMIC DNA]</scope>
    <source>
        <strain evidence="2">cv. Huhao1</strain>
        <tissue evidence="1">Leaf</tissue>
    </source>
</reference>
<dbReference type="EMBL" id="PKPP01000930">
    <property type="protein sequence ID" value="PWA87276.1"/>
    <property type="molecule type" value="Genomic_DNA"/>
</dbReference>
<protein>
    <submittedName>
        <fullName evidence="1">Galactose oxidase, beta-propeller</fullName>
    </submittedName>
</protein>
<gene>
    <name evidence="1" type="ORF">CTI12_AA129420</name>
</gene>
<dbReference type="SUPFAM" id="SSF117281">
    <property type="entry name" value="Kelch motif"/>
    <property type="match status" value="1"/>
</dbReference>
<name>A0A2U1PNE0_ARTAN</name>
<dbReference type="Proteomes" id="UP000245207">
    <property type="component" value="Unassembled WGS sequence"/>
</dbReference>
<dbReference type="InterPro" id="IPR015915">
    <property type="entry name" value="Kelch-typ_b-propeller"/>
</dbReference>
<keyword evidence="2" id="KW-1185">Reference proteome</keyword>
<accession>A0A2U1PNE0</accession>
<evidence type="ECO:0000313" key="1">
    <source>
        <dbReference type="EMBL" id="PWA87276.1"/>
    </source>
</evidence>
<dbReference type="InterPro" id="IPR006652">
    <property type="entry name" value="Kelch_1"/>
</dbReference>
<dbReference type="STRING" id="35608.A0A2U1PNE0"/>
<dbReference type="AlphaFoldDB" id="A0A2U1PNE0"/>
<proteinExistence type="predicted"/>
<dbReference type="PANTHER" id="PTHR47365">
    <property type="entry name" value="PLANT PROTEIN, PUTATIVE-RELATED"/>
    <property type="match status" value="1"/>
</dbReference>
<comment type="caution">
    <text evidence="1">The sequence shown here is derived from an EMBL/GenBank/DDBJ whole genome shotgun (WGS) entry which is preliminary data.</text>
</comment>
<dbReference type="OrthoDB" id="45365at2759"/>
<evidence type="ECO:0000313" key="2">
    <source>
        <dbReference type="Proteomes" id="UP000245207"/>
    </source>
</evidence>
<dbReference type="SMART" id="SM00612">
    <property type="entry name" value="Kelch"/>
    <property type="match status" value="3"/>
</dbReference>
<dbReference type="Pfam" id="PF01344">
    <property type="entry name" value="Kelch_1"/>
    <property type="match status" value="3"/>
</dbReference>
<organism evidence="1 2">
    <name type="scientific">Artemisia annua</name>
    <name type="common">Sweet wormwood</name>
    <dbReference type="NCBI Taxonomy" id="35608"/>
    <lineage>
        <taxon>Eukaryota</taxon>
        <taxon>Viridiplantae</taxon>
        <taxon>Streptophyta</taxon>
        <taxon>Embryophyta</taxon>
        <taxon>Tracheophyta</taxon>
        <taxon>Spermatophyta</taxon>
        <taxon>Magnoliopsida</taxon>
        <taxon>eudicotyledons</taxon>
        <taxon>Gunneridae</taxon>
        <taxon>Pentapetalae</taxon>
        <taxon>asterids</taxon>
        <taxon>campanulids</taxon>
        <taxon>Asterales</taxon>
        <taxon>Asteraceae</taxon>
        <taxon>Asteroideae</taxon>
        <taxon>Anthemideae</taxon>
        <taxon>Artemisiinae</taxon>
        <taxon>Artemisia</taxon>
    </lineage>
</organism>
<sequence>MGSLTSSSRTPCRQVEDSPQFYRVYASFSAKNLSPDVNMSNWIECYNPSTNKWHIVTSIPGLVEHHVLKGFAMVIVGDFIYIIGGLLCHKVVLEGHDSDDISEVGREVYRSVLRYSIKDNTWTKCNPLKVPRFDFGCTVSGNKIYVAGGKSTINSEKGVSSSEVYDPALDEWKLLPNMNTLRYKCVSVTWQGKIYVVGGFAECGASNIGPFSMARSSAEVYDTLNNKWEFLPRMWELDVPPNQIVNLGGKLYSSGDCYKKWKGFIEKFDIELNMWDVVDGSSLSSPTSMFDIISPTRPLMEQVYLTIAPIGTCLHFLAGYRMTGDTSQFRTEVHVFDTSSFGDGWKSFAPMIEHCDKELSCHCSVYKGRD</sequence>
<dbReference type="Gene3D" id="2.120.10.80">
    <property type="entry name" value="Kelch-type beta propeller"/>
    <property type="match status" value="2"/>
</dbReference>